<dbReference type="GO" id="GO:0015937">
    <property type="term" value="P:coenzyme A biosynthetic process"/>
    <property type="evidence" value="ECO:0007669"/>
    <property type="project" value="UniProtKB-KW"/>
</dbReference>
<comment type="subcellular location">
    <subcellularLocation>
        <location evidence="1">Cytoplasm</location>
    </subcellularLocation>
</comment>
<dbReference type="PANTHER" id="PTHR14359:SF6">
    <property type="entry name" value="PHOSPHOPANTOTHENOYLCYSTEINE DECARBOXYLASE"/>
    <property type="match status" value="1"/>
</dbReference>
<dbReference type="OrthoDB" id="1532798at2759"/>
<sequence>MKRSLEAVSSASASPWARLEAIAAATALHGGVDANDQGCGGNGGGSGATPAAAATASPPSLRIFRDADEWRTFSIVGQDPVVHIELAKRNQLLLIAPLCANTLAAAALGLCGNLLGSVLRAWYYDLDAAFATPLAERYGAHAVDKPVLVAPAMNTFMWHQRVTGSHLAVLEARGVRVVPPVAKKLACGDTGVGAMAEVPQVVQAAVEALRKHTQAQEQAVREAARAEAAKTAGNAAFTAKNYDEAIKFFTEAIEADPTNHVLYSNRSGAYCAKADFKAALLDANECIKLNEQFAKGHSRRGAAYFGLKNWPQSQAAYERGLELDPNSAAMKAELEKRFPGDRGGFPSSGSCGPPTNPTAKSASTALGGFALVSGFLYMLPLFPRYAIPMYRGCVICLLLLSMLHLVSAFELKFSTLVEPKFKAAQESQGLMLLFMLLILPPVPFALMPFLALALLHSVHAVKEPAQKLPGPLSTFVGSRVAQLCTPEGQFQIASFGAVSEVILAVMTPVLCLVQGFRAALLGFFFFQYVVRRSRSNEMTMKALELLTERSDSVFRHRYVPAPLQIVYSNAKKFIGRASTSTFFQ</sequence>
<dbReference type="Pfam" id="PF03661">
    <property type="entry name" value="TMEM33_Pom33"/>
    <property type="match status" value="1"/>
</dbReference>
<comment type="similarity">
    <text evidence="6">Belongs to the HFCD (homooligomeric flavin containing Cys decarboxylase) superfamily.</text>
</comment>
<dbReference type="PROSITE" id="PS50005">
    <property type="entry name" value="TPR"/>
    <property type="match status" value="2"/>
</dbReference>
<feature type="transmembrane region" description="Helical" evidence="8">
    <location>
        <begin position="501"/>
        <end position="530"/>
    </location>
</feature>
<feature type="transmembrane region" description="Helical" evidence="8">
    <location>
        <begin position="389"/>
        <end position="409"/>
    </location>
</feature>
<keyword evidence="8" id="KW-1133">Transmembrane helix</keyword>
<dbReference type="InterPro" id="IPR036551">
    <property type="entry name" value="Flavin_trans-like"/>
</dbReference>
<comment type="caution">
    <text evidence="10">The sequence shown here is derived from an EMBL/GenBank/DDBJ whole genome shotgun (WGS) entry which is preliminary data.</text>
</comment>
<dbReference type="Proteomes" id="UP000037460">
    <property type="component" value="Unassembled WGS sequence"/>
</dbReference>
<keyword evidence="8" id="KW-0812">Transmembrane</keyword>
<dbReference type="Gene3D" id="3.40.50.1950">
    <property type="entry name" value="Flavin prenyltransferase-like"/>
    <property type="match status" value="1"/>
</dbReference>
<feature type="transmembrane region" description="Helical" evidence="8">
    <location>
        <begin position="430"/>
        <end position="455"/>
    </location>
</feature>
<keyword evidence="5" id="KW-0173">Coenzyme A biosynthesis</keyword>
<dbReference type="GO" id="GO:0004633">
    <property type="term" value="F:phosphopantothenoylcysteine decarboxylase activity"/>
    <property type="evidence" value="ECO:0007669"/>
    <property type="project" value="TreeGrafter"/>
</dbReference>
<feature type="domain" description="Flavoprotein" evidence="9">
    <location>
        <begin position="49"/>
        <end position="208"/>
    </location>
</feature>
<dbReference type="PANTHER" id="PTHR14359">
    <property type="entry name" value="HOMO-OLIGOMERIC FLAVIN CONTAINING CYS DECARBOXYLASE FAMILY"/>
    <property type="match status" value="1"/>
</dbReference>
<evidence type="ECO:0000313" key="11">
    <source>
        <dbReference type="Proteomes" id="UP000037460"/>
    </source>
</evidence>
<reference evidence="11" key="1">
    <citation type="journal article" date="2015" name="PLoS Genet.">
        <title>Genome Sequence and Transcriptome Analyses of Chrysochromulina tobin: Metabolic Tools for Enhanced Algal Fitness in the Prominent Order Prymnesiales (Haptophyceae).</title>
        <authorList>
            <person name="Hovde B.T."/>
            <person name="Deodato C.R."/>
            <person name="Hunsperger H.M."/>
            <person name="Ryken S.A."/>
            <person name="Yost W."/>
            <person name="Jha R.K."/>
            <person name="Patterson J."/>
            <person name="Monnat R.J. Jr."/>
            <person name="Barlow S.B."/>
            <person name="Starkenburg S.R."/>
            <person name="Cattolico R.A."/>
        </authorList>
    </citation>
    <scope>NUCLEOTIDE SEQUENCE</scope>
    <source>
        <strain evidence="11">CCMP291</strain>
    </source>
</reference>
<dbReference type="InterPro" id="IPR019734">
    <property type="entry name" value="TPR_rpt"/>
</dbReference>
<dbReference type="Gene3D" id="1.25.40.10">
    <property type="entry name" value="Tetratricopeptide repeat domain"/>
    <property type="match status" value="1"/>
</dbReference>
<feature type="repeat" description="TPR" evidence="7">
    <location>
        <begin position="294"/>
        <end position="327"/>
    </location>
</feature>
<dbReference type="GO" id="GO:0071513">
    <property type="term" value="C:phosphopantothenoylcysteine decarboxylase complex"/>
    <property type="evidence" value="ECO:0007669"/>
    <property type="project" value="TreeGrafter"/>
</dbReference>
<evidence type="ECO:0000256" key="4">
    <source>
        <dbReference type="ARBA" id="ARBA00022803"/>
    </source>
</evidence>
<evidence type="ECO:0000256" key="6">
    <source>
        <dbReference type="ARBA" id="ARBA00038350"/>
    </source>
</evidence>
<protein>
    <submittedName>
        <fullName evidence="10">Phosphopantothenoylcysteine decarboxylase</fullName>
    </submittedName>
</protein>
<keyword evidence="2" id="KW-0963">Cytoplasm</keyword>
<gene>
    <name evidence="10" type="ORF">Ctob_014819</name>
</gene>
<evidence type="ECO:0000259" key="9">
    <source>
        <dbReference type="Pfam" id="PF02441"/>
    </source>
</evidence>
<dbReference type="EMBL" id="JWZX01000520">
    <property type="protein sequence ID" value="KOO52742.1"/>
    <property type="molecule type" value="Genomic_DNA"/>
</dbReference>
<dbReference type="SMART" id="SM00028">
    <property type="entry name" value="TPR"/>
    <property type="match status" value="3"/>
</dbReference>
<organism evidence="10 11">
    <name type="scientific">Chrysochromulina tobinii</name>
    <dbReference type="NCBI Taxonomy" id="1460289"/>
    <lineage>
        <taxon>Eukaryota</taxon>
        <taxon>Haptista</taxon>
        <taxon>Haptophyta</taxon>
        <taxon>Prymnesiophyceae</taxon>
        <taxon>Prymnesiales</taxon>
        <taxon>Chrysochromulinaceae</taxon>
        <taxon>Chrysochromulina</taxon>
    </lineage>
</organism>
<evidence type="ECO:0000313" key="10">
    <source>
        <dbReference type="EMBL" id="KOO52742.1"/>
    </source>
</evidence>
<dbReference type="InterPro" id="IPR013105">
    <property type="entry name" value="TPR_2"/>
</dbReference>
<keyword evidence="8" id="KW-0472">Membrane</keyword>
<dbReference type="Pfam" id="PF02441">
    <property type="entry name" value="Flavoprotein"/>
    <property type="match status" value="1"/>
</dbReference>
<evidence type="ECO:0000256" key="1">
    <source>
        <dbReference type="ARBA" id="ARBA00004496"/>
    </source>
</evidence>
<accession>A0A0M0LPB8</accession>
<proteinExistence type="inferred from homology"/>
<evidence type="ECO:0000256" key="5">
    <source>
        <dbReference type="ARBA" id="ARBA00022993"/>
    </source>
</evidence>
<evidence type="ECO:0000256" key="2">
    <source>
        <dbReference type="ARBA" id="ARBA00022490"/>
    </source>
</evidence>
<dbReference type="Pfam" id="PF07719">
    <property type="entry name" value="TPR_2"/>
    <property type="match status" value="2"/>
</dbReference>
<evidence type="ECO:0000256" key="8">
    <source>
        <dbReference type="SAM" id="Phobius"/>
    </source>
</evidence>
<dbReference type="SUPFAM" id="SSF52507">
    <property type="entry name" value="Homo-oligomeric flavin-containing Cys decarboxylases, HFCD"/>
    <property type="match status" value="1"/>
</dbReference>
<dbReference type="GO" id="GO:0016020">
    <property type="term" value="C:membrane"/>
    <property type="evidence" value="ECO:0007669"/>
    <property type="project" value="InterPro"/>
</dbReference>
<dbReference type="AlphaFoldDB" id="A0A0M0LPB8"/>
<dbReference type="FunFam" id="1.25.40.10:FF:000020">
    <property type="entry name" value="Stress-induced phosphoprotein 1"/>
    <property type="match status" value="1"/>
</dbReference>
<name>A0A0M0LPB8_9EUKA</name>
<keyword evidence="3" id="KW-0677">Repeat</keyword>
<dbReference type="InterPro" id="IPR003382">
    <property type="entry name" value="Flavoprotein"/>
</dbReference>
<dbReference type="InterPro" id="IPR011990">
    <property type="entry name" value="TPR-like_helical_dom_sf"/>
</dbReference>
<keyword evidence="4 7" id="KW-0802">TPR repeat</keyword>
<dbReference type="InterPro" id="IPR005344">
    <property type="entry name" value="TMEM33/Pom33"/>
</dbReference>
<dbReference type="SUPFAM" id="SSF48452">
    <property type="entry name" value="TPR-like"/>
    <property type="match status" value="1"/>
</dbReference>
<evidence type="ECO:0000256" key="7">
    <source>
        <dbReference type="PROSITE-ProRule" id="PRU00339"/>
    </source>
</evidence>
<keyword evidence="11" id="KW-1185">Reference proteome</keyword>
<dbReference type="GO" id="GO:0010181">
    <property type="term" value="F:FMN binding"/>
    <property type="evidence" value="ECO:0007669"/>
    <property type="project" value="TreeGrafter"/>
</dbReference>
<feature type="repeat" description="TPR" evidence="7">
    <location>
        <begin position="226"/>
        <end position="259"/>
    </location>
</feature>
<evidence type="ECO:0000256" key="3">
    <source>
        <dbReference type="ARBA" id="ARBA00022737"/>
    </source>
</evidence>